<name>A0A5M3X4A5_9ACTN</name>
<dbReference type="EMBL" id="BLAE01000088">
    <property type="protein sequence ID" value="GES15964.1"/>
    <property type="molecule type" value="Genomic_DNA"/>
</dbReference>
<accession>A0A5M3X4A5</accession>
<dbReference type="Proteomes" id="UP000331127">
    <property type="component" value="Unassembled WGS sequence"/>
</dbReference>
<dbReference type="SUPFAM" id="SSF54909">
    <property type="entry name" value="Dimeric alpha+beta barrel"/>
    <property type="match status" value="1"/>
</dbReference>
<comment type="similarity">
    <text evidence="1">Belongs to the YciI family.</text>
</comment>
<feature type="domain" description="YCII-related" evidence="2">
    <location>
        <begin position="1"/>
        <end position="112"/>
    </location>
</feature>
<dbReference type="Pfam" id="PF03795">
    <property type="entry name" value="YCII"/>
    <property type="match status" value="1"/>
</dbReference>
<sequence>MKFLLIIYGNKAFWDSIPADEREATIAEFDAFNTKYTKTGELLGAYGLADVTEAKTVRVRDGMPVVTDGPYLEAKEYLASTYLLDVADEARALEIAAELPAAALSQVEFWPILHEASP</sequence>
<dbReference type="InterPro" id="IPR005545">
    <property type="entry name" value="YCII"/>
</dbReference>
<comment type="caution">
    <text evidence="3">The sequence shown here is derived from an EMBL/GenBank/DDBJ whole genome shotgun (WGS) entry which is preliminary data.</text>
</comment>
<dbReference type="RefSeq" id="WP_155361048.1">
    <property type="nucleotide sequence ID" value="NZ_BAAAHL010000050.1"/>
</dbReference>
<dbReference type="Gene3D" id="3.30.70.1060">
    <property type="entry name" value="Dimeric alpha+beta barrel"/>
    <property type="match status" value="1"/>
</dbReference>
<dbReference type="AlphaFoldDB" id="A0A5M3X4A5"/>
<dbReference type="PANTHER" id="PTHR35174">
    <property type="entry name" value="BLL7171 PROTEIN-RELATED"/>
    <property type="match status" value="1"/>
</dbReference>
<dbReference type="PANTHER" id="PTHR35174:SF3">
    <property type="entry name" value="BLL7171 PROTEIN"/>
    <property type="match status" value="1"/>
</dbReference>
<gene>
    <name evidence="3" type="ORF">Amac_095620</name>
</gene>
<evidence type="ECO:0000256" key="1">
    <source>
        <dbReference type="ARBA" id="ARBA00007689"/>
    </source>
</evidence>
<dbReference type="InterPro" id="IPR011008">
    <property type="entry name" value="Dimeric_a/b-barrel"/>
</dbReference>
<dbReference type="OrthoDB" id="668782at2"/>
<protein>
    <recommendedName>
        <fullName evidence="2">YCII-related domain-containing protein</fullName>
    </recommendedName>
</protein>
<proteinExistence type="inferred from homology"/>
<organism evidence="3 4">
    <name type="scientific">Acrocarpospora macrocephala</name>
    <dbReference type="NCBI Taxonomy" id="150177"/>
    <lineage>
        <taxon>Bacteria</taxon>
        <taxon>Bacillati</taxon>
        <taxon>Actinomycetota</taxon>
        <taxon>Actinomycetes</taxon>
        <taxon>Streptosporangiales</taxon>
        <taxon>Streptosporangiaceae</taxon>
        <taxon>Acrocarpospora</taxon>
    </lineage>
</organism>
<evidence type="ECO:0000313" key="4">
    <source>
        <dbReference type="Proteomes" id="UP000331127"/>
    </source>
</evidence>
<reference evidence="3 4" key="1">
    <citation type="submission" date="2019-10" db="EMBL/GenBank/DDBJ databases">
        <title>Whole genome shotgun sequence of Acrocarpospora macrocephala NBRC 16266.</title>
        <authorList>
            <person name="Ichikawa N."/>
            <person name="Kimura A."/>
            <person name="Kitahashi Y."/>
            <person name="Komaki H."/>
            <person name="Oguchi A."/>
        </authorList>
    </citation>
    <scope>NUCLEOTIDE SEQUENCE [LARGE SCALE GENOMIC DNA]</scope>
    <source>
        <strain evidence="3 4">NBRC 16266</strain>
    </source>
</reference>
<evidence type="ECO:0000313" key="3">
    <source>
        <dbReference type="EMBL" id="GES15964.1"/>
    </source>
</evidence>
<evidence type="ECO:0000259" key="2">
    <source>
        <dbReference type="Pfam" id="PF03795"/>
    </source>
</evidence>
<keyword evidence="4" id="KW-1185">Reference proteome</keyword>